<evidence type="ECO:0000256" key="3">
    <source>
        <dbReference type="ARBA" id="ARBA00022692"/>
    </source>
</evidence>
<dbReference type="AlphaFoldDB" id="S9VEA4"/>
<evidence type="ECO:0000256" key="5">
    <source>
        <dbReference type="ARBA" id="ARBA00023136"/>
    </source>
</evidence>
<dbReference type="GO" id="GO:0005802">
    <property type="term" value="C:trans-Golgi network"/>
    <property type="evidence" value="ECO:0007669"/>
    <property type="project" value="TreeGrafter"/>
</dbReference>
<evidence type="ECO:0000256" key="1">
    <source>
        <dbReference type="ARBA" id="ARBA00004141"/>
    </source>
</evidence>
<dbReference type="OrthoDB" id="411251at2759"/>
<dbReference type="GO" id="GO:0006888">
    <property type="term" value="P:endoplasmic reticulum to Golgi vesicle-mediated transport"/>
    <property type="evidence" value="ECO:0007669"/>
    <property type="project" value="InterPro"/>
</dbReference>
<feature type="transmembrane region" description="Helical" evidence="6">
    <location>
        <begin position="54"/>
        <end position="72"/>
    </location>
</feature>
<dbReference type="PANTHER" id="PTHR21236:SF1">
    <property type="entry name" value="PROTEIN YIPF6"/>
    <property type="match status" value="1"/>
</dbReference>
<dbReference type="EMBL" id="LR877157">
    <property type="protein sequence ID" value="CAD2219130.1"/>
    <property type="molecule type" value="Genomic_DNA"/>
</dbReference>
<organism evidence="8 9">
    <name type="scientific">Angomonas deanei</name>
    <dbReference type="NCBI Taxonomy" id="59799"/>
    <lineage>
        <taxon>Eukaryota</taxon>
        <taxon>Discoba</taxon>
        <taxon>Euglenozoa</taxon>
        <taxon>Kinetoplastea</taxon>
        <taxon>Metakinetoplastina</taxon>
        <taxon>Trypanosomatida</taxon>
        <taxon>Trypanosomatidae</taxon>
        <taxon>Strigomonadinae</taxon>
        <taxon>Angomonas</taxon>
    </lineage>
</organism>
<reference evidence="8 9" key="1">
    <citation type="submission" date="2020-08" db="EMBL/GenBank/DDBJ databases">
        <authorList>
            <person name="Newling K."/>
            <person name="Davey J."/>
            <person name="Forrester S."/>
        </authorList>
    </citation>
    <scope>NUCLEOTIDE SEQUENCE [LARGE SCALE GENOMIC DNA]</scope>
    <source>
        <strain evidence="9">Crithidia deanei Carvalho (ATCC PRA-265)</strain>
    </source>
</reference>
<evidence type="ECO:0000313" key="9">
    <source>
        <dbReference type="Proteomes" id="UP000515908"/>
    </source>
</evidence>
<evidence type="ECO:0000256" key="6">
    <source>
        <dbReference type="RuleBase" id="RU361264"/>
    </source>
</evidence>
<feature type="transmembrane region" description="Helical" evidence="6">
    <location>
        <begin position="122"/>
        <end position="148"/>
    </location>
</feature>
<feature type="transmembrane region" description="Helical" evidence="6">
    <location>
        <begin position="79"/>
        <end position="102"/>
    </location>
</feature>
<comment type="subcellular location">
    <subcellularLocation>
        <location evidence="6">Golgi apparatus membrane</location>
        <topology evidence="6">Multi-pass membrane protein</topology>
    </subcellularLocation>
    <subcellularLocation>
        <location evidence="1">Membrane</location>
        <topology evidence="1">Multi-pass membrane protein</topology>
    </subcellularLocation>
</comment>
<evidence type="ECO:0000259" key="7">
    <source>
        <dbReference type="Pfam" id="PF04893"/>
    </source>
</evidence>
<proteinExistence type="inferred from homology"/>
<dbReference type="PANTHER" id="PTHR21236">
    <property type="entry name" value="GOLGI MEMBRANE PROTEIN YIP1"/>
    <property type="match status" value="1"/>
</dbReference>
<comment type="similarity">
    <text evidence="2 6">Belongs to the YIP1 family.</text>
</comment>
<accession>S9VEA4</accession>
<dbReference type="InterPro" id="IPR045231">
    <property type="entry name" value="Yip1/4-like"/>
</dbReference>
<dbReference type="GO" id="GO:0000139">
    <property type="term" value="C:Golgi membrane"/>
    <property type="evidence" value="ECO:0007669"/>
    <property type="project" value="UniProtKB-SubCell"/>
</dbReference>
<sequence>MAEVFVEASHEQISTLDEPVKDTLLRDLKAIGRKMVVVVYPPFGDDRELREWDLWGPLLLCLLLAIILAVKAGQDQKALVFSAVFLWVWLGAAVVTLNAKFLGSTISFFQTVCVMGYCLTPLFLGALLVLVIPIFFINLVIVMATWAWSCWASLRFFRGSTVPQREMLVLYPVALFFFFGAWMILVGL</sequence>
<dbReference type="Proteomes" id="UP000515908">
    <property type="component" value="Chromosome 13"/>
</dbReference>
<feature type="transmembrane region" description="Helical" evidence="6">
    <location>
        <begin position="168"/>
        <end position="185"/>
    </location>
</feature>
<evidence type="ECO:0000313" key="8">
    <source>
        <dbReference type="EMBL" id="CAD2219130.1"/>
    </source>
</evidence>
<keyword evidence="9" id="KW-1185">Reference proteome</keyword>
<keyword evidence="4 6" id="KW-1133">Transmembrane helix</keyword>
<keyword evidence="5 6" id="KW-0472">Membrane</keyword>
<feature type="domain" description="Yip1" evidence="7">
    <location>
        <begin position="50"/>
        <end position="183"/>
    </location>
</feature>
<dbReference type="InterPro" id="IPR006977">
    <property type="entry name" value="Yip1_dom"/>
</dbReference>
<gene>
    <name evidence="8" type="ORF">ADEAN_000662300</name>
</gene>
<keyword evidence="3 6" id="KW-0812">Transmembrane</keyword>
<evidence type="ECO:0000256" key="2">
    <source>
        <dbReference type="ARBA" id="ARBA00010596"/>
    </source>
</evidence>
<dbReference type="VEuPathDB" id="TriTrypDB:ADEAN_000662300"/>
<name>S9VEA4_9TRYP</name>
<evidence type="ECO:0000256" key="4">
    <source>
        <dbReference type="ARBA" id="ARBA00022989"/>
    </source>
</evidence>
<protein>
    <recommendedName>
        <fullName evidence="6">Protein YIPF</fullName>
    </recommendedName>
</protein>
<comment type="caution">
    <text evidence="6">Lacks conserved residue(s) required for the propagation of feature annotation.</text>
</comment>
<dbReference type="Pfam" id="PF04893">
    <property type="entry name" value="Yip1"/>
    <property type="match status" value="1"/>
</dbReference>